<organism evidence="1 2">
    <name type="scientific">Lithocarpus litseifolius</name>
    <dbReference type="NCBI Taxonomy" id="425828"/>
    <lineage>
        <taxon>Eukaryota</taxon>
        <taxon>Viridiplantae</taxon>
        <taxon>Streptophyta</taxon>
        <taxon>Embryophyta</taxon>
        <taxon>Tracheophyta</taxon>
        <taxon>Spermatophyta</taxon>
        <taxon>Magnoliopsida</taxon>
        <taxon>eudicotyledons</taxon>
        <taxon>Gunneridae</taxon>
        <taxon>Pentapetalae</taxon>
        <taxon>rosids</taxon>
        <taxon>fabids</taxon>
        <taxon>Fagales</taxon>
        <taxon>Fagaceae</taxon>
        <taxon>Lithocarpus</taxon>
    </lineage>
</organism>
<comment type="caution">
    <text evidence="1">The sequence shown here is derived from an EMBL/GenBank/DDBJ whole genome shotgun (WGS) entry which is preliminary data.</text>
</comment>
<dbReference type="Proteomes" id="UP001459277">
    <property type="component" value="Unassembled WGS sequence"/>
</dbReference>
<gene>
    <name evidence="1" type="ORF">SO802_032502</name>
</gene>
<accession>A0AAW2BAY1</accession>
<evidence type="ECO:0000313" key="2">
    <source>
        <dbReference type="Proteomes" id="UP001459277"/>
    </source>
</evidence>
<dbReference type="AlphaFoldDB" id="A0AAW2BAY1"/>
<evidence type="ECO:0000313" key="1">
    <source>
        <dbReference type="EMBL" id="KAK9982977.1"/>
    </source>
</evidence>
<dbReference type="EMBL" id="JAZDWU010000012">
    <property type="protein sequence ID" value="KAK9982977.1"/>
    <property type="molecule type" value="Genomic_DNA"/>
</dbReference>
<sequence length="151" mass="17362">MTGSHDVHHGCGTLLTIATATITRAHKRWRIAYLAISSIRFMVFLTKEIGPKRNKDNSRILKAQLYTTLDIEPCSSNHVEFEHVPCSFVPKIDQTILTEIAKEKDIIAIPDVQLSYGEKLGKKKWNLLSKHFSFQTQIQCWIQFHEVAMHM</sequence>
<proteinExistence type="predicted"/>
<keyword evidence="2" id="KW-1185">Reference proteome</keyword>
<name>A0AAW2BAY1_9ROSI</name>
<reference evidence="1 2" key="1">
    <citation type="submission" date="2024-01" db="EMBL/GenBank/DDBJ databases">
        <title>A telomere-to-telomere, gap-free genome of sweet tea (Lithocarpus litseifolius).</title>
        <authorList>
            <person name="Zhou J."/>
        </authorList>
    </citation>
    <scope>NUCLEOTIDE SEQUENCE [LARGE SCALE GENOMIC DNA]</scope>
    <source>
        <strain evidence="1">Zhou-2022a</strain>
        <tissue evidence="1">Leaf</tissue>
    </source>
</reference>
<protein>
    <submittedName>
        <fullName evidence="1">Uncharacterized protein</fullName>
    </submittedName>
</protein>